<dbReference type="NCBIfam" id="TIGR04056">
    <property type="entry name" value="OMP_RagA_SusC"/>
    <property type="match status" value="1"/>
</dbReference>
<dbReference type="InterPro" id="IPR023996">
    <property type="entry name" value="TonB-dep_OMP_SusC/RagA"/>
</dbReference>
<accession>A0A2Z4GAT3</accession>
<dbReference type="EMBL" id="CP029480">
    <property type="protein sequence ID" value="AWV98140.1"/>
    <property type="molecule type" value="Genomic_DNA"/>
</dbReference>
<dbReference type="Gene3D" id="2.60.40.1120">
    <property type="entry name" value="Carboxypeptidase-like, regulatory domain"/>
    <property type="match status" value="1"/>
</dbReference>
<keyword evidence="2 7" id="KW-0813">Transport</keyword>
<keyword evidence="3 7" id="KW-1134">Transmembrane beta strand</keyword>
<evidence type="ECO:0000256" key="1">
    <source>
        <dbReference type="ARBA" id="ARBA00004571"/>
    </source>
</evidence>
<evidence type="ECO:0000256" key="5">
    <source>
        <dbReference type="ARBA" id="ARBA00023136"/>
    </source>
</evidence>
<dbReference type="SUPFAM" id="SSF56935">
    <property type="entry name" value="Porins"/>
    <property type="match status" value="1"/>
</dbReference>
<keyword evidence="11" id="KW-1185">Reference proteome</keyword>
<evidence type="ECO:0000256" key="4">
    <source>
        <dbReference type="ARBA" id="ARBA00022692"/>
    </source>
</evidence>
<organism evidence="10 11">
    <name type="scientific">Arcticibacterium luteifluviistationis</name>
    <dbReference type="NCBI Taxonomy" id="1784714"/>
    <lineage>
        <taxon>Bacteria</taxon>
        <taxon>Pseudomonadati</taxon>
        <taxon>Bacteroidota</taxon>
        <taxon>Cytophagia</taxon>
        <taxon>Cytophagales</taxon>
        <taxon>Leadbetterellaceae</taxon>
        <taxon>Arcticibacterium</taxon>
    </lineage>
</organism>
<name>A0A2Z4GAT3_9BACT</name>
<dbReference type="Proteomes" id="UP000249873">
    <property type="component" value="Chromosome"/>
</dbReference>
<evidence type="ECO:0000313" key="10">
    <source>
        <dbReference type="EMBL" id="AWV98140.1"/>
    </source>
</evidence>
<dbReference type="InterPro" id="IPR037066">
    <property type="entry name" value="Plug_dom_sf"/>
</dbReference>
<dbReference type="InterPro" id="IPR008969">
    <property type="entry name" value="CarboxyPept-like_regulatory"/>
</dbReference>
<dbReference type="InterPro" id="IPR012910">
    <property type="entry name" value="Plug_dom"/>
</dbReference>
<dbReference type="NCBIfam" id="TIGR04057">
    <property type="entry name" value="SusC_RagA_signa"/>
    <property type="match status" value="1"/>
</dbReference>
<dbReference type="InterPro" id="IPR036942">
    <property type="entry name" value="Beta-barrel_TonB_sf"/>
</dbReference>
<reference evidence="10 11" key="1">
    <citation type="submission" date="2018-05" db="EMBL/GenBank/DDBJ databases">
        <title>Complete genome sequence of Arcticibacterium luteifluviistationis SM1504T, a cytophagaceae bacterium isolated from Arctic surface seawater.</title>
        <authorList>
            <person name="Li Y."/>
            <person name="Qin Q.-L."/>
        </authorList>
    </citation>
    <scope>NUCLEOTIDE SEQUENCE [LARGE SCALE GENOMIC DNA]</scope>
    <source>
        <strain evidence="10 11">SM1504</strain>
    </source>
</reference>
<evidence type="ECO:0000256" key="7">
    <source>
        <dbReference type="PROSITE-ProRule" id="PRU01360"/>
    </source>
</evidence>
<keyword evidence="4 7" id="KW-0812">Transmembrane</keyword>
<gene>
    <name evidence="10" type="ORF">DJ013_08125</name>
</gene>
<feature type="chain" id="PRO_5016233237" evidence="8">
    <location>
        <begin position="27"/>
        <end position="1079"/>
    </location>
</feature>
<evidence type="ECO:0000256" key="2">
    <source>
        <dbReference type="ARBA" id="ARBA00022448"/>
    </source>
</evidence>
<dbReference type="PROSITE" id="PS52016">
    <property type="entry name" value="TONB_DEPENDENT_REC_3"/>
    <property type="match status" value="1"/>
</dbReference>
<comment type="similarity">
    <text evidence="7">Belongs to the TonB-dependent receptor family.</text>
</comment>
<dbReference type="GO" id="GO:0009279">
    <property type="term" value="C:cell outer membrane"/>
    <property type="evidence" value="ECO:0007669"/>
    <property type="project" value="UniProtKB-SubCell"/>
</dbReference>
<dbReference type="RefSeq" id="WP_111371242.1">
    <property type="nucleotide sequence ID" value="NZ_CP029480.1"/>
</dbReference>
<dbReference type="Pfam" id="PF07715">
    <property type="entry name" value="Plug"/>
    <property type="match status" value="1"/>
</dbReference>
<dbReference type="Pfam" id="PF13715">
    <property type="entry name" value="CarbopepD_reg_2"/>
    <property type="match status" value="1"/>
</dbReference>
<evidence type="ECO:0000256" key="8">
    <source>
        <dbReference type="SAM" id="SignalP"/>
    </source>
</evidence>
<keyword evidence="6 7" id="KW-0998">Cell outer membrane</keyword>
<sequence>MKVKLYSRCLLLVMLGLSLSFSDAIAQSRSVSGKVIGTDDGLGVPGSSVVIKGTTTGVTTDMDGNYSIQTRGANDVLVFSFVGYSTQEITVGSQSVINVSLAPDAAALDEIIVTGYSVTNKKESTAAVSIVKAKDLRVVPSGNVEQQLAGRVAGVTVITNGQPGTNSTIRVRGFGAFGGNEPLIIVDGVPTGSSNFLSPDDIETTTVLKDAAAASIYGARAANGVIVYTTKRGAKGKRALEISYDGLYGVTDPNVNGAPEMLTPQEQADWTHIAYENNAAANGTAVQYTHPQYGSSAQATLPDYLHANGANGVRGSVDLAAIQAAYDADPENTFLIKPNLEGTNWYDAITRVAQIQRHSLGFNGGTENGRYYIGLNLQDQKGIIVNNSFQRYGMRVNSEFDLGKRFRFGENMQFTYTSIKGQAGGSNGQGSADDESQLLAAYRMPTVIPVYDEFGSFASTKAAGFNNPRNPLRSLTNDVENDQTFGFGAFGNVYLEFDPIKNLTLRSSLGGSISNNYYYGYGYRYLGDSEPQASNSFNEGAGFNMQWVLTNTANYKIDLGQSKINLLVGQEALNDGQGRYISGSGINPFTMDVDYVNLTLVQSPVVNSGLYSGVNFSSYFGKVDYNLMDKYFVTGVLRRDGASRFGANNRYGVFPAFSAGWRVSDEEFMKDLSFITDLKVRAGWGLMGNSNNVSPNNQYSLYAQGTGTSLYPIGGQSSGADPGYYKSRIGNPDAKWETSETANIGFDATFANGKFEAVLDIWQKTTRDLLYTVPLPAVVGPNSSAPSVNVGEMVNKGIDIQLINRGNLTSAIKYNLTVNGSFLKNEIVELAPGVPYFDGAAYRGIQATRNQPGQSISSFFGYKMIGYFNTQGEVDAHPAQEGAAVGRFKYEDVNGDGVITPDDRTFIGSPVPDFTGGINFGIEFGNWDVNTYFNTFIGNEIWNQSKWFTDFHGTFEGSGKGVRAKESWTPELGDNALAPIWESATNLSTSGVGNSWYVEDGSYFRMQNLSVGYSLDQRIAEKLGLSRGRISISGNNLFTLSGYSGLDPGVGGDADSNFGIDVGNFPVTRSFNVALNLGF</sequence>
<evidence type="ECO:0000313" key="11">
    <source>
        <dbReference type="Proteomes" id="UP000249873"/>
    </source>
</evidence>
<dbReference type="AlphaFoldDB" id="A0A2Z4GAT3"/>
<evidence type="ECO:0000256" key="3">
    <source>
        <dbReference type="ARBA" id="ARBA00022452"/>
    </source>
</evidence>
<keyword evidence="8" id="KW-0732">Signal</keyword>
<dbReference type="KEGG" id="als:DJ013_08125"/>
<feature type="signal peptide" evidence="8">
    <location>
        <begin position="1"/>
        <end position="26"/>
    </location>
</feature>
<dbReference type="Gene3D" id="2.40.170.20">
    <property type="entry name" value="TonB-dependent receptor, beta-barrel domain"/>
    <property type="match status" value="1"/>
</dbReference>
<dbReference type="InterPro" id="IPR039426">
    <property type="entry name" value="TonB-dep_rcpt-like"/>
</dbReference>
<comment type="subcellular location">
    <subcellularLocation>
        <location evidence="1 7">Cell outer membrane</location>
        <topology evidence="1 7">Multi-pass membrane protein</topology>
    </subcellularLocation>
</comment>
<feature type="domain" description="TonB-dependent receptor plug" evidence="9">
    <location>
        <begin position="121"/>
        <end position="225"/>
    </location>
</feature>
<dbReference type="OrthoDB" id="9768177at2"/>
<keyword evidence="5 7" id="KW-0472">Membrane</keyword>
<evidence type="ECO:0000259" key="9">
    <source>
        <dbReference type="Pfam" id="PF07715"/>
    </source>
</evidence>
<protein>
    <submittedName>
        <fullName evidence="10">SusC/RagA family protein</fullName>
    </submittedName>
</protein>
<dbReference type="Gene3D" id="2.170.130.10">
    <property type="entry name" value="TonB-dependent receptor, plug domain"/>
    <property type="match status" value="1"/>
</dbReference>
<dbReference type="InterPro" id="IPR023997">
    <property type="entry name" value="TonB-dep_OMP_SusC/RagA_CS"/>
</dbReference>
<evidence type="ECO:0000256" key="6">
    <source>
        <dbReference type="ARBA" id="ARBA00023237"/>
    </source>
</evidence>
<proteinExistence type="inferred from homology"/>
<dbReference type="SUPFAM" id="SSF49464">
    <property type="entry name" value="Carboxypeptidase regulatory domain-like"/>
    <property type="match status" value="1"/>
</dbReference>